<gene>
    <name evidence="4" type="ORF">GGH94_002551</name>
</gene>
<dbReference type="PANTHER" id="PTHR31157">
    <property type="entry name" value="SCP DOMAIN-CONTAINING PROTEIN"/>
    <property type="match status" value="1"/>
</dbReference>
<dbReference type="Proteomes" id="UP001140074">
    <property type="component" value="Unassembled WGS sequence"/>
</dbReference>
<comment type="caution">
    <text evidence="4">The sequence shown here is derived from an EMBL/GenBank/DDBJ whole genome shotgun (WGS) entry which is preliminary data.</text>
</comment>
<accession>A0A9W8IQF5</accession>
<dbReference type="EMBL" id="JANBUY010000072">
    <property type="protein sequence ID" value="KAJ2864953.1"/>
    <property type="molecule type" value="Genomic_DNA"/>
</dbReference>
<reference evidence="4" key="1">
    <citation type="submission" date="2022-07" db="EMBL/GenBank/DDBJ databases">
        <title>Phylogenomic reconstructions and comparative analyses of Kickxellomycotina fungi.</title>
        <authorList>
            <person name="Reynolds N.K."/>
            <person name="Stajich J.E."/>
            <person name="Barry K."/>
            <person name="Grigoriev I.V."/>
            <person name="Crous P."/>
            <person name="Smith M.E."/>
        </authorList>
    </citation>
    <scope>NUCLEOTIDE SEQUENCE</scope>
    <source>
        <strain evidence="4">RSA 476</strain>
    </source>
</reference>
<evidence type="ECO:0000259" key="3">
    <source>
        <dbReference type="Pfam" id="PF00188"/>
    </source>
</evidence>
<name>A0A9W8IQF5_9FUNG</name>
<dbReference type="CDD" id="cd05379">
    <property type="entry name" value="CAP_bacterial"/>
    <property type="match status" value="1"/>
</dbReference>
<dbReference type="SUPFAM" id="SSF55797">
    <property type="entry name" value="PR-1-like"/>
    <property type="match status" value="1"/>
</dbReference>
<feature type="signal peptide" evidence="2">
    <location>
        <begin position="1"/>
        <end position="19"/>
    </location>
</feature>
<dbReference type="InterPro" id="IPR035940">
    <property type="entry name" value="CAP_sf"/>
</dbReference>
<protein>
    <recommendedName>
        <fullName evidence="3">SCP domain-containing protein</fullName>
    </recommendedName>
</protein>
<evidence type="ECO:0000313" key="5">
    <source>
        <dbReference type="Proteomes" id="UP001140074"/>
    </source>
</evidence>
<evidence type="ECO:0000313" key="4">
    <source>
        <dbReference type="EMBL" id="KAJ2864953.1"/>
    </source>
</evidence>
<dbReference type="Gene3D" id="3.40.33.10">
    <property type="entry name" value="CAP"/>
    <property type="match status" value="1"/>
</dbReference>
<feature type="compositionally biased region" description="Pro residues" evidence="1">
    <location>
        <begin position="181"/>
        <end position="225"/>
    </location>
</feature>
<evidence type="ECO:0000256" key="1">
    <source>
        <dbReference type="SAM" id="MobiDB-lite"/>
    </source>
</evidence>
<proteinExistence type="predicted"/>
<feature type="compositionally biased region" description="Pro residues" evidence="1">
    <location>
        <begin position="233"/>
        <end position="253"/>
    </location>
</feature>
<organism evidence="4 5">
    <name type="scientific">Coemansia aciculifera</name>
    <dbReference type="NCBI Taxonomy" id="417176"/>
    <lineage>
        <taxon>Eukaryota</taxon>
        <taxon>Fungi</taxon>
        <taxon>Fungi incertae sedis</taxon>
        <taxon>Zoopagomycota</taxon>
        <taxon>Kickxellomycotina</taxon>
        <taxon>Kickxellomycetes</taxon>
        <taxon>Kickxellales</taxon>
        <taxon>Kickxellaceae</taxon>
        <taxon>Coemansia</taxon>
    </lineage>
</organism>
<feature type="chain" id="PRO_5040748545" description="SCP domain-containing protein" evidence="2">
    <location>
        <begin position="20"/>
        <end position="286"/>
    </location>
</feature>
<evidence type="ECO:0000256" key="2">
    <source>
        <dbReference type="SAM" id="SignalP"/>
    </source>
</evidence>
<feature type="region of interest" description="Disordered" evidence="1">
    <location>
        <begin position="166"/>
        <end position="286"/>
    </location>
</feature>
<sequence>MKFTSTIAFLAAAVATVSADTRGPTTGQDLCCATNQQRAQRGLPALKWDPTIDSIAQQQSEYQRSIGKISHFGPPGPLNQLGGRLQAAGFGYRTAAENVGSGFNTVDAITTAWMNSPGHRANIMGASSTVCGGGVATGGYYTVNYASPMDTNEDKDFYTLQCSGSKSQGAYTGENPIGHKPQPPPQPPVVQPPKPPVAPPAPKPSAAPKPPVVQPPVQPQPPVVQPPVGHKPTPQPPVQPPVQPQPPVKPPTPGNGKCKLVPKGSIAAGKCKPCKQCGSKPSPFRR</sequence>
<dbReference type="Pfam" id="PF00188">
    <property type="entry name" value="CAP"/>
    <property type="match status" value="1"/>
</dbReference>
<feature type="domain" description="SCP" evidence="3">
    <location>
        <begin position="33"/>
        <end position="143"/>
    </location>
</feature>
<dbReference type="PANTHER" id="PTHR31157:SF1">
    <property type="entry name" value="SCP DOMAIN-CONTAINING PROTEIN"/>
    <property type="match status" value="1"/>
</dbReference>
<keyword evidence="5" id="KW-1185">Reference proteome</keyword>
<dbReference type="InterPro" id="IPR014044">
    <property type="entry name" value="CAP_dom"/>
</dbReference>
<dbReference type="AlphaFoldDB" id="A0A9W8IQF5"/>
<keyword evidence="2" id="KW-0732">Signal</keyword>